<name>A0A1S4EM14_DIACI</name>
<dbReference type="KEGG" id="dci:108253554"/>
<dbReference type="STRING" id="121845.A0A1S4EM14"/>
<organism evidence="2 3">
    <name type="scientific">Diaphorina citri</name>
    <name type="common">Asian citrus psyllid</name>
    <dbReference type="NCBI Taxonomy" id="121845"/>
    <lineage>
        <taxon>Eukaryota</taxon>
        <taxon>Metazoa</taxon>
        <taxon>Ecdysozoa</taxon>
        <taxon>Arthropoda</taxon>
        <taxon>Hexapoda</taxon>
        <taxon>Insecta</taxon>
        <taxon>Pterygota</taxon>
        <taxon>Neoptera</taxon>
        <taxon>Paraneoptera</taxon>
        <taxon>Hemiptera</taxon>
        <taxon>Sternorrhyncha</taxon>
        <taxon>Psylloidea</taxon>
        <taxon>Psyllidae</taxon>
        <taxon>Diaphorininae</taxon>
        <taxon>Diaphorina</taxon>
    </lineage>
</organism>
<reference evidence="3" key="1">
    <citation type="submission" date="2025-08" db="UniProtKB">
        <authorList>
            <consortium name="RefSeq"/>
        </authorList>
    </citation>
    <scope>IDENTIFICATION</scope>
</reference>
<protein>
    <submittedName>
        <fullName evidence="3">Uncharacterized protein LOC108253554</fullName>
    </submittedName>
</protein>
<proteinExistence type="predicted"/>
<dbReference type="GeneID" id="108253554"/>
<gene>
    <name evidence="3" type="primary">LOC108253554</name>
</gene>
<evidence type="ECO:0000313" key="3">
    <source>
        <dbReference type="RefSeq" id="XP_017303215.2"/>
    </source>
</evidence>
<feature type="signal peptide" evidence="1">
    <location>
        <begin position="1"/>
        <end position="29"/>
    </location>
</feature>
<dbReference type="Proteomes" id="UP000079169">
    <property type="component" value="Unplaced"/>
</dbReference>
<feature type="chain" id="PRO_5018321885" evidence="1">
    <location>
        <begin position="30"/>
        <end position="381"/>
    </location>
</feature>
<accession>A0A1S4EM14</accession>
<evidence type="ECO:0000313" key="2">
    <source>
        <dbReference type="Proteomes" id="UP000079169"/>
    </source>
</evidence>
<keyword evidence="1" id="KW-0732">Signal</keyword>
<sequence>MFYLLQNMYLGWNVWLTVLVHQILTITAGESISSEIQGYENLIPYKQLYQTCLEENLRNCEVFKYEDVDKRSPKFNASVSKRAKFSSWGGKRNSPFIWGGKGAPYFMDDLDTDSIDLAEKRAKFSSWGGKRDMMEDKRAKFNSWGGKRTAKFSSWGGKRAPELFAGVKRGEYDGLGYKKKPAFSSWGGKRSDLSFLNEAEELIGEEQEHSLKKRDTAEEEFEDHMPDLWKEFFDRISNPNFNKKNPYDQEPAGTTVQTISAPVKKSPADSQLQRLFKQFVYWTGNQPGEKKNMVMNSNPNFNKKNPYEQEPAGTTVQTISAPVKKSSADSQLQRLFKQFVYWTGNQPGFEPVRAQPIGFRVQLLNHSDTAAMRNEGKNSNM</sequence>
<dbReference type="RefSeq" id="XP_017303215.2">
    <property type="nucleotide sequence ID" value="XM_017447726.2"/>
</dbReference>
<evidence type="ECO:0000256" key="1">
    <source>
        <dbReference type="SAM" id="SignalP"/>
    </source>
</evidence>
<dbReference type="PaxDb" id="121845-A0A1S4EM14"/>
<keyword evidence="2" id="KW-1185">Reference proteome</keyword>
<dbReference type="AlphaFoldDB" id="A0A1S4EM14"/>